<organism evidence="4 5">
    <name type="scientific">candidate division LCP-89 bacterium B3_LCP</name>
    <dbReference type="NCBI Taxonomy" id="2012998"/>
    <lineage>
        <taxon>Bacteria</taxon>
        <taxon>Pseudomonadati</taxon>
        <taxon>Bacteria division LCP-89</taxon>
    </lineage>
</organism>
<dbReference type="InterPro" id="IPR001296">
    <property type="entry name" value="Glyco_trans_1"/>
</dbReference>
<evidence type="ECO:0000256" key="1">
    <source>
        <dbReference type="ARBA" id="ARBA00022679"/>
    </source>
</evidence>
<dbReference type="Proteomes" id="UP000319619">
    <property type="component" value="Unassembled WGS sequence"/>
</dbReference>
<feature type="domain" description="Glycosyl transferase family 1" evidence="2">
    <location>
        <begin position="190"/>
        <end position="341"/>
    </location>
</feature>
<keyword evidence="1 4" id="KW-0808">Transferase</keyword>
<dbReference type="GO" id="GO:0016757">
    <property type="term" value="F:glycosyltransferase activity"/>
    <property type="evidence" value="ECO:0007669"/>
    <property type="project" value="InterPro"/>
</dbReference>
<dbReference type="SUPFAM" id="SSF53756">
    <property type="entry name" value="UDP-Glycosyltransferase/glycogen phosphorylase"/>
    <property type="match status" value="1"/>
</dbReference>
<dbReference type="EMBL" id="NJBN01000002">
    <property type="protein sequence ID" value="TKJ41748.1"/>
    <property type="molecule type" value="Genomic_DNA"/>
</dbReference>
<comment type="caution">
    <text evidence="4">The sequence shown here is derived from an EMBL/GenBank/DDBJ whole genome shotgun (WGS) entry which is preliminary data.</text>
</comment>
<protein>
    <submittedName>
        <fullName evidence="4">Glycosyl transferase family 1</fullName>
    </submittedName>
</protein>
<dbReference type="Gene3D" id="3.40.50.2000">
    <property type="entry name" value="Glycogen Phosphorylase B"/>
    <property type="match status" value="2"/>
</dbReference>
<dbReference type="GO" id="GO:0009103">
    <property type="term" value="P:lipopolysaccharide biosynthetic process"/>
    <property type="evidence" value="ECO:0007669"/>
    <property type="project" value="TreeGrafter"/>
</dbReference>
<evidence type="ECO:0000313" key="5">
    <source>
        <dbReference type="Proteomes" id="UP000319619"/>
    </source>
</evidence>
<dbReference type="PANTHER" id="PTHR46401">
    <property type="entry name" value="GLYCOSYLTRANSFERASE WBBK-RELATED"/>
    <property type="match status" value="1"/>
</dbReference>
<dbReference type="CDD" id="cd03809">
    <property type="entry name" value="GT4_MtfB-like"/>
    <property type="match status" value="1"/>
</dbReference>
<gene>
    <name evidence="4" type="ORF">CEE37_04040</name>
</gene>
<dbReference type="AlphaFoldDB" id="A0A532V3M3"/>
<evidence type="ECO:0000313" key="4">
    <source>
        <dbReference type="EMBL" id="TKJ41748.1"/>
    </source>
</evidence>
<proteinExistence type="predicted"/>
<reference evidence="4 5" key="1">
    <citation type="submission" date="2017-06" db="EMBL/GenBank/DDBJ databases">
        <title>Novel microbial phyla capable of carbon fixation and sulfur reduction in deep-sea sediments.</title>
        <authorList>
            <person name="Huang J."/>
            <person name="Baker B."/>
            <person name="Wang Y."/>
        </authorList>
    </citation>
    <scope>NUCLEOTIDE SEQUENCE [LARGE SCALE GENOMIC DNA]</scope>
    <source>
        <strain evidence="4">B3_LCP</strain>
    </source>
</reference>
<evidence type="ECO:0000259" key="3">
    <source>
        <dbReference type="Pfam" id="PF13439"/>
    </source>
</evidence>
<evidence type="ECO:0000259" key="2">
    <source>
        <dbReference type="Pfam" id="PF00534"/>
    </source>
</evidence>
<dbReference type="FunFam" id="3.40.50.2000:FF:000119">
    <property type="entry name" value="Glycosyl transferase group 1"/>
    <property type="match status" value="1"/>
</dbReference>
<name>A0A532V3M3_UNCL8</name>
<sequence>MKVCMDIRKAFDSGIGVYIRELLRGCNVVDEEINWEFIAKTTDEFPLDILPQNHNFQYSSASNYSFKELISISRLTNRGKADLFHTPHYVFPFGLDMPLVVTVHDLIHLKFPQYFPLHKRLYASWMLHRVKKKAAAVITVSENTKKDLIEDLHFDPQKVFVCYNGVSDVNINPKSPEEKSAFLAKYQLPEGYLLYAGNLKPHKNVSGLIAAWSKLENTLRPALVIVGEHLDQYELLLRKVNDLGMQNQVFFPGWLNNSDLSIAYQCALAYVQPSWYEGFGLPVVEAMLAGIPVVISNRGSLPEIAGDAAVIFDPDDEEEFRHSLERIVTDENLRKGMIEKGLDRAKEFDWKTTARKTIEVYKQVKNF</sequence>
<dbReference type="Pfam" id="PF13439">
    <property type="entry name" value="Glyco_transf_4"/>
    <property type="match status" value="1"/>
</dbReference>
<accession>A0A532V3M3</accession>
<feature type="domain" description="Glycosyltransferase subfamily 4-like N-terminal" evidence="3">
    <location>
        <begin position="60"/>
        <end position="167"/>
    </location>
</feature>
<dbReference type="PANTHER" id="PTHR46401:SF2">
    <property type="entry name" value="GLYCOSYLTRANSFERASE WBBK-RELATED"/>
    <property type="match status" value="1"/>
</dbReference>
<dbReference type="Pfam" id="PF00534">
    <property type="entry name" value="Glycos_transf_1"/>
    <property type="match status" value="1"/>
</dbReference>
<dbReference type="InterPro" id="IPR028098">
    <property type="entry name" value="Glyco_trans_4-like_N"/>
</dbReference>